<feature type="compositionally biased region" description="Polar residues" evidence="8">
    <location>
        <begin position="447"/>
        <end position="498"/>
    </location>
</feature>
<feature type="compositionally biased region" description="Low complexity" evidence="8">
    <location>
        <begin position="632"/>
        <end position="668"/>
    </location>
</feature>
<dbReference type="SMART" id="SM00524">
    <property type="entry name" value="DWB"/>
    <property type="match status" value="1"/>
</dbReference>
<feature type="domain" description="MH1" evidence="9">
    <location>
        <begin position="93"/>
        <end position="217"/>
    </location>
</feature>
<keyword evidence="7" id="KW-0963">Cytoplasm</keyword>
<dbReference type="GO" id="GO:0070411">
    <property type="term" value="F:I-SMAD binding"/>
    <property type="evidence" value="ECO:0007669"/>
    <property type="project" value="TreeGrafter"/>
</dbReference>
<comment type="similarity">
    <text evidence="1 7">Belongs to the dwarfin/SMAD family.</text>
</comment>
<dbReference type="InterPro" id="IPR013019">
    <property type="entry name" value="MAD_homology_MH1"/>
</dbReference>
<dbReference type="GO" id="GO:0051239">
    <property type="term" value="P:regulation of multicellular organismal process"/>
    <property type="evidence" value="ECO:0007669"/>
    <property type="project" value="UniProtKB-ARBA"/>
</dbReference>
<feature type="compositionally biased region" description="Basic and acidic residues" evidence="8">
    <location>
        <begin position="939"/>
        <end position="949"/>
    </location>
</feature>
<reference evidence="11" key="1">
    <citation type="submission" date="2020-09" db="EMBL/GenBank/DDBJ databases">
        <authorList>
            <person name="Kikuchi T."/>
        </authorList>
    </citation>
    <scope>NUCLEOTIDE SEQUENCE</scope>
    <source>
        <strain evidence="11">SH1</strain>
    </source>
</reference>
<feature type="compositionally biased region" description="Polar residues" evidence="8">
    <location>
        <begin position="669"/>
        <end position="683"/>
    </location>
</feature>
<feature type="compositionally biased region" description="Polar residues" evidence="8">
    <location>
        <begin position="416"/>
        <end position="438"/>
    </location>
</feature>
<dbReference type="OrthoDB" id="5875866at2759"/>
<dbReference type="GO" id="GO:0050793">
    <property type="term" value="P:regulation of developmental process"/>
    <property type="evidence" value="ECO:0007669"/>
    <property type="project" value="UniProtKB-ARBA"/>
</dbReference>
<dbReference type="SUPFAM" id="SSF49879">
    <property type="entry name" value="SMAD/FHA domain"/>
    <property type="match status" value="1"/>
</dbReference>
<feature type="region of interest" description="Disordered" evidence="8">
    <location>
        <begin position="394"/>
        <end position="683"/>
    </location>
</feature>
<feature type="compositionally biased region" description="Low complexity" evidence="8">
    <location>
        <begin position="243"/>
        <end position="261"/>
    </location>
</feature>
<feature type="compositionally biased region" description="Basic residues" evidence="8">
    <location>
        <begin position="950"/>
        <end position="960"/>
    </location>
</feature>
<feature type="region of interest" description="Disordered" evidence="8">
    <location>
        <begin position="1243"/>
        <end position="1279"/>
    </location>
</feature>
<evidence type="ECO:0000256" key="6">
    <source>
        <dbReference type="ARBA" id="ARBA00023242"/>
    </source>
</evidence>
<comment type="caution">
    <text evidence="11">The sequence shown here is derived from an EMBL/GenBank/DDBJ whole genome shotgun (WGS) entry which is preliminary data.</text>
</comment>
<dbReference type="InterPro" id="IPR003619">
    <property type="entry name" value="MAD_homology1_Dwarfin-type"/>
</dbReference>
<evidence type="ECO:0000256" key="3">
    <source>
        <dbReference type="ARBA" id="ARBA00022833"/>
    </source>
</evidence>
<dbReference type="GO" id="GO:0046872">
    <property type="term" value="F:metal ion binding"/>
    <property type="evidence" value="ECO:0007669"/>
    <property type="project" value="UniProtKB-KW"/>
</dbReference>
<dbReference type="PROSITE" id="PS51075">
    <property type="entry name" value="MH1"/>
    <property type="match status" value="1"/>
</dbReference>
<feature type="compositionally biased region" description="Polar residues" evidence="8">
    <location>
        <begin position="568"/>
        <end position="631"/>
    </location>
</feature>
<feature type="compositionally biased region" description="Polar residues" evidence="8">
    <location>
        <begin position="282"/>
        <end position="310"/>
    </location>
</feature>
<dbReference type="Pfam" id="PF03166">
    <property type="entry name" value="MH2"/>
    <property type="match status" value="1"/>
</dbReference>
<evidence type="ECO:0000256" key="1">
    <source>
        <dbReference type="ARBA" id="ARBA00005545"/>
    </source>
</evidence>
<organism evidence="11 12">
    <name type="scientific">Bursaphelenchus okinawaensis</name>
    <dbReference type="NCBI Taxonomy" id="465554"/>
    <lineage>
        <taxon>Eukaryota</taxon>
        <taxon>Metazoa</taxon>
        <taxon>Ecdysozoa</taxon>
        <taxon>Nematoda</taxon>
        <taxon>Chromadorea</taxon>
        <taxon>Rhabditida</taxon>
        <taxon>Tylenchina</taxon>
        <taxon>Tylenchomorpha</taxon>
        <taxon>Aphelenchoidea</taxon>
        <taxon>Aphelenchoididae</taxon>
        <taxon>Bursaphelenchus</taxon>
    </lineage>
</organism>
<feature type="domain" description="MH2" evidence="10">
    <location>
        <begin position="1019"/>
        <end position="1246"/>
    </location>
</feature>
<feature type="region of interest" description="Disordered" evidence="8">
    <location>
        <begin position="66"/>
        <end position="87"/>
    </location>
</feature>
<feature type="compositionally biased region" description="Polar residues" evidence="8">
    <location>
        <begin position="73"/>
        <end position="87"/>
    </location>
</feature>
<dbReference type="GO" id="GO:0005737">
    <property type="term" value="C:cytoplasm"/>
    <property type="evidence" value="ECO:0007669"/>
    <property type="project" value="UniProtKB-SubCell"/>
</dbReference>
<feature type="compositionally biased region" description="Polar residues" evidence="8">
    <location>
        <begin position="336"/>
        <end position="357"/>
    </location>
</feature>
<gene>
    <name evidence="11" type="ORF">BOKJ2_LOCUS2103</name>
</gene>
<feature type="compositionally biased region" description="Polar residues" evidence="8">
    <location>
        <begin position="262"/>
        <end position="272"/>
    </location>
</feature>
<dbReference type="EMBL" id="CAJFDH010000001">
    <property type="protein sequence ID" value="CAD5207419.1"/>
    <property type="molecule type" value="Genomic_DNA"/>
</dbReference>
<sequence length="1279" mass="139957">MASNYIQKSSQYSMNPPPDPTNYSSSAQSTPGPSTSNMSFANKFVLPKAAANKEFVVSNKNDKKLTAVPKKSQLPTNPTSSMPVRPTSADSCNTITQFLIKYNVSKEDEFSRKAIESLIKKLKDKRDELDGFINYIAGVGTTVGTCVTIPRTLDGRLQVAGRKGFPHVVYCRIFRYPDLHKNELKHVDCCAHAFDLKTELVCVNPYHYTRIANAALGPLDLSALNINSLNGEARPRPGPGRPPGSSYGPAAAMQQRMKQQQTSPANSGSSYPNGGVKGYSQYPPQANAQSNYNRMSMDPTYQRSQQQSVQYPEGYQRNGTKSTNAANPADPYYNMPQVSPLKSNVMASPTYPQSNYLPTDPQRYPAGYNQPAGQYSNQYYPGYNYQYPPGSVSPALTQSGAAGQASQSGQKMVAPGQNSSQTGPAASNLNSTGQSSQMGLPGAASQMAVNSQMASQMTAMGQTSTKPVQGSAVGQTASQMSQNAQIASQMTRNAQVTPGAQMTSQMASNAQMASQSNSRPQSVQMASQSNSRPQSVQMASQMTPGSQMSIQSMGYADQSGASTPKAYSVTTPSYGNQTPTQQTYSNQPTTQGYGSQTPTPQTYSNQATTQGYGSQTPTPQTYSNQDTTQGYGSQTATTQAYSTTSGAARGYSNQYPSNYSNQSSTQYPGQATPTARPAQSNTQYTPAQLAAYQAAKAGAAYGQATPGTNYSNQAGYGSQSSYPQAGYSADSYSNQGYSASTGYVNQAAGAAAKGYGYPDQAYASQAKSGQYNSQTKGYAGQTKDYPCQTKQQYSGQTNIPGQANQHPGQSKAQYTGQTGQAYPQSKQQQLAYQQGLAYPGQAYGTNQYTDQAGYVYPGSELNYANYYQQYLQSADPMLYQSPGQPNQLGEIASPGSSNGIPVVQSNEPIEKDKMKEPMATIDEFDLILHAKIAQFHAEDKKKLQQEKRVNRSQKPVRAHNPKQPDTALNYEVPHRRDRFRPAFEVKGIKFQKFNYITGRSAYDQPELKEKVAKPLGPTWLTVNYNEYNSPCGEPFTAASRFPQVTVDGSVRIHSEARFSLGCTSNGNRTDVSADCLERMRRGVQILRKNDGDVWLIIMTGPVFIQSTYLDNQTQRIVQNWPHEFNVGTVIKVFDLNDYHERVHRWAETQRAEDAGGVNRYKGPGSDSEEEEFHMNHRPLDIEKLRDWYTIKISFFYGFGFPYFKRKAVQDCPSWIEFQPQPAADILDEVLRDHDDYIQQQEVNNPYGEYFSDSPANSLFSDEEGDGNQPSVSGLPLKDL</sequence>
<keyword evidence="3" id="KW-0862">Zinc</keyword>
<evidence type="ECO:0000259" key="9">
    <source>
        <dbReference type="PROSITE" id="PS51075"/>
    </source>
</evidence>
<accession>A0A811JVY3</accession>
<dbReference type="InterPro" id="IPR017855">
    <property type="entry name" value="SMAD-like_dom_sf"/>
</dbReference>
<dbReference type="GO" id="GO:0030509">
    <property type="term" value="P:BMP signaling pathway"/>
    <property type="evidence" value="ECO:0007669"/>
    <property type="project" value="TreeGrafter"/>
</dbReference>
<evidence type="ECO:0000256" key="5">
    <source>
        <dbReference type="ARBA" id="ARBA00023163"/>
    </source>
</evidence>
<dbReference type="GO" id="GO:0000981">
    <property type="term" value="F:DNA-binding transcription factor activity, RNA polymerase II-specific"/>
    <property type="evidence" value="ECO:0007669"/>
    <property type="project" value="TreeGrafter"/>
</dbReference>
<dbReference type="Proteomes" id="UP000614601">
    <property type="component" value="Unassembled WGS sequence"/>
</dbReference>
<feature type="region of interest" description="Disordered" evidence="8">
    <location>
        <begin position="791"/>
        <end position="826"/>
    </location>
</feature>
<feature type="compositionally biased region" description="Polar residues" evidence="8">
    <location>
        <begin position="317"/>
        <end position="326"/>
    </location>
</feature>
<dbReference type="Pfam" id="PF03165">
    <property type="entry name" value="MH1"/>
    <property type="match status" value="1"/>
</dbReference>
<evidence type="ECO:0000256" key="4">
    <source>
        <dbReference type="ARBA" id="ARBA00023015"/>
    </source>
</evidence>
<keyword evidence="12" id="KW-1185">Reference proteome</keyword>
<feature type="compositionally biased region" description="Low complexity" evidence="8">
    <location>
        <begin position="500"/>
        <end position="518"/>
    </location>
</feature>
<keyword evidence="6 7" id="KW-0539">Nucleus</keyword>
<feature type="compositionally biased region" description="Polar residues" evidence="8">
    <location>
        <begin position="519"/>
        <end position="552"/>
    </location>
</feature>
<dbReference type="AlphaFoldDB" id="A0A811JVY3"/>
<dbReference type="SUPFAM" id="SSF56366">
    <property type="entry name" value="SMAD MH1 domain"/>
    <property type="match status" value="1"/>
</dbReference>
<protein>
    <recommendedName>
        <fullName evidence="7">Mothers against decapentaplegic homolog</fullName>
        <shortName evidence="7">MAD homolog</shortName>
        <shortName evidence="7">Mothers against DPP homolog</shortName>
    </recommendedName>
    <alternativeName>
        <fullName evidence="7">SMAD family member</fullName>
    </alternativeName>
</protein>
<name>A0A811JVY3_9BILA</name>
<feature type="region of interest" description="Disordered" evidence="8">
    <location>
        <begin position="939"/>
        <end position="968"/>
    </location>
</feature>
<feature type="compositionally biased region" description="Low complexity" evidence="8">
    <location>
        <begin position="398"/>
        <end position="410"/>
    </location>
</feature>
<feature type="compositionally biased region" description="Polar residues" evidence="8">
    <location>
        <begin position="21"/>
        <end position="38"/>
    </location>
</feature>
<dbReference type="Gene3D" id="3.90.520.10">
    <property type="entry name" value="SMAD MH1 domain"/>
    <property type="match status" value="1"/>
</dbReference>
<keyword evidence="4 7" id="KW-0805">Transcription regulation</keyword>
<feature type="region of interest" description="Disordered" evidence="8">
    <location>
        <begin position="230"/>
        <end position="372"/>
    </location>
</feature>
<evidence type="ECO:0000256" key="7">
    <source>
        <dbReference type="RuleBase" id="RU361195"/>
    </source>
</evidence>
<keyword evidence="2" id="KW-0479">Metal-binding</keyword>
<dbReference type="InterPro" id="IPR001132">
    <property type="entry name" value="SMAD_dom_Dwarfin-type"/>
</dbReference>
<dbReference type="GO" id="GO:0009653">
    <property type="term" value="P:anatomical structure morphogenesis"/>
    <property type="evidence" value="ECO:0007669"/>
    <property type="project" value="TreeGrafter"/>
</dbReference>
<dbReference type="Proteomes" id="UP000783686">
    <property type="component" value="Unassembled WGS sequence"/>
</dbReference>
<dbReference type="PROSITE" id="PS51076">
    <property type="entry name" value="MH2"/>
    <property type="match status" value="1"/>
</dbReference>
<proteinExistence type="inferred from homology"/>
<dbReference type="PANTHER" id="PTHR13703:SF62">
    <property type="entry name" value="SMAD PROTEIN DAF-3"/>
    <property type="match status" value="1"/>
</dbReference>
<dbReference type="GO" id="GO:0071144">
    <property type="term" value="C:heteromeric SMAD protein complex"/>
    <property type="evidence" value="ECO:0007669"/>
    <property type="project" value="TreeGrafter"/>
</dbReference>
<dbReference type="EMBL" id="CAJFCW020000001">
    <property type="protein sequence ID" value="CAG9085561.1"/>
    <property type="molecule type" value="Genomic_DNA"/>
</dbReference>
<dbReference type="SMART" id="SM00523">
    <property type="entry name" value="DWA"/>
    <property type="match status" value="1"/>
</dbReference>
<feature type="region of interest" description="Disordered" evidence="8">
    <location>
        <begin position="1"/>
        <end position="38"/>
    </location>
</feature>
<evidence type="ECO:0000256" key="2">
    <source>
        <dbReference type="ARBA" id="ARBA00022723"/>
    </source>
</evidence>
<comment type="subcellular location">
    <subcellularLocation>
        <location evidence="7">Cytoplasm</location>
    </subcellularLocation>
    <subcellularLocation>
        <location evidence="7">Nucleus</location>
    </subcellularLocation>
</comment>
<dbReference type="GO" id="GO:0060395">
    <property type="term" value="P:SMAD protein signal transduction"/>
    <property type="evidence" value="ECO:0007669"/>
    <property type="project" value="TreeGrafter"/>
</dbReference>
<dbReference type="GO" id="GO:0030154">
    <property type="term" value="P:cell differentiation"/>
    <property type="evidence" value="ECO:0007669"/>
    <property type="project" value="TreeGrafter"/>
</dbReference>
<dbReference type="Gene3D" id="2.60.200.10">
    <property type="match status" value="1"/>
</dbReference>
<dbReference type="PANTHER" id="PTHR13703">
    <property type="entry name" value="SMAD"/>
    <property type="match status" value="1"/>
</dbReference>
<dbReference type="GO" id="GO:0009791">
    <property type="term" value="P:post-embryonic development"/>
    <property type="evidence" value="ECO:0007669"/>
    <property type="project" value="UniProtKB-ARBA"/>
</dbReference>
<dbReference type="InterPro" id="IPR008984">
    <property type="entry name" value="SMAD_FHA_dom_sf"/>
</dbReference>
<dbReference type="InterPro" id="IPR013790">
    <property type="entry name" value="Dwarfin"/>
</dbReference>
<evidence type="ECO:0000313" key="12">
    <source>
        <dbReference type="Proteomes" id="UP000614601"/>
    </source>
</evidence>
<feature type="compositionally biased region" description="Polar residues" evidence="8">
    <location>
        <begin position="1"/>
        <end position="14"/>
    </location>
</feature>
<dbReference type="GO" id="GO:0000978">
    <property type="term" value="F:RNA polymerase II cis-regulatory region sequence-specific DNA binding"/>
    <property type="evidence" value="ECO:0007669"/>
    <property type="project" value="TreeGrafter"/>
</dbReference>
<keyword evidence="5 7" id="KW-0804">Transcription</keyword>
<evidence type="ECO:0000256" key="8">
    <source>
        <dbReference type="SAM" id="MobiDB-lite"/>
    </source>
</evidence>
<dbReference type="InterPro" id="IPR036578">
    <property type="entry name" value="SMAD_MH1_sf"/>
</dbReference>
<evidence type="ECO:0000259" key="10">
    <source>
        <dbReference type="PROSITE" id="PS51076"/>
    </source>
</evidence>
<evidence type="ECO:0000313" key="11">
    <source>
        <dbReference type="EMBL" id="CAD5207419.1"/>
    </source>
</evidence>